<evidence type="ECO:0000259" key="2">
    <source>
        <dbReference type="Pfam" id="PF07179"/>
    </source>
</evidence>
<sequence>MTPLDAAWLAVDADGGGEDARLRFFALLLETELCVPVQPGEAGAPLAFDFSEGPAALAFDDDARMAAFFEGPTEYVSLSGRALAAALARAGLGLGLNFGDAPSAQLLDAAAIGWLAAEMGGRLEAEALAGPLRLGPPQGVDPALPAALAARAAAFPGLIAEAWLVRLGRDGPAETGPGGLVALVALAPAARRAAEGLCAALAAAAAPHAPAGEAVDAAALSAGDELLRAAARVGLPLHAPPSPPDDAAGAQTPQTPQTPPRLR</sequence>
<dbReference type="InterPro" id="IPR009839">
    <property type="entry name" value="SseB_N"/>
</dbReference>
<dbReference type="RefSeq" id="WP_093252944.1">
    <property type="nucleotide sequence ID" value="NZ_FNQM01000005.1"/>
</dbReference>
<protein>
    <recommendedName>
        <fullName evidence="2">SseB protein N-terminal domain-containing protein</fullName>
    </recommendedName>
</protein>
<evidence type="ECO:0000313" key="3">
    <source>
        <dbReference type="EMBL" id="SEA44836.1"/>
    </source>
</evidence>
<name>A0A1H4B9R7_9RHOB</name>
<organism evidence="3 4">
    <name type="scientific">Rubrimonas cliftonensis</name>
    <dbReference type="NCBI Taxonomy" id="89524"/>
    <lineage>
        <taxon>Bacteria</taxon>
        <taxon>Pseudomonadati</taxon>
        <taxon>Pseudomonadota</taxon>
        <taxon>Alphaproteobacteria</taxon>
        <taxon>Rhodobacterales</taxon>
        <taxon>Paracoccaceae</taxon>
        <taxon>Rubrimonas</taxon>
    </lineage>
</organism>
<accession>A0A1H4B9R7</accession>
<gene>
    <name evidence="3" type="ORF">SAMN05444370_10592</name>
</gene>
<evidence type="ECO:0000256" key="1">
    <source>
        <dbReference type="SAM" id="MobiDB-lite"/>
    </source>
</evidence>
<dbReference type="OrthoDB" id="7831317at2"/>
<dbReference type="Pfam" id="PF07179">
    <property type="entry name" value="SseB"/>
    <property type="match status" value="1"/>
</dbReference>
<dbReference type="Proteomes" id="UP000198703">
    <property type="component" value="Unassembled WGS sequence"/>
</dbReference>
<dbReference type="EMBL" id="FNQM01000005">
    <property type="protein sequence ID" value="SEA44836.1"/>
    <property type="molecule type" value="Genomic_DNA"/>
</dbReference>
<feature type="region of interest" description="Disordered" evidence="1">
    <location>
        <begin position="233"/>
        <end position="263"/>
    </location>
</feature>
<keyword evidence="4" id="KW-1185">Reference proteome</keyword>
<feature type="compositionally biased region" description="Low complexity" evidence="1">
    <location>
        <begin position="245"/>
        <end position="255"/>
    </location>
</feature>
<evidence type="ECO:0000313" key="4">
    <source>
        <dbReference type="Proteomes" id="UP000198703"/>
    </source>
</evidence>
<dbReference type="AlphaFoldDB" id="A0A1H4B9R7"/>
<feature type="domain" description="SseB protein N-terminal" evidence="2">
    <location>
        <begin position="13"/>
        <end position="104"/>
    </location>
</feature>
<reference evidence="3 4" key="1">
    <citation type="submission" date="2016-10" db="EMBL/GenBank/DDBJ databases">
        <authorList>
            <person name="de Groot N.N."/>
        </authorList>
    </citation>
    <scope>NUCLEOTIDE SEQUENCE [LARGE SCALE GENOMIC DNA]</scope>
    <source>
        <strain evidence="3 4">DSM 15345</strain>
    </source>
</reference>
<proteinExistence type="predicted"/>
<dbReference type="STRING" id="89524.SAMN05444370_10592"/>